<dbReference type="EMBL" id="JAUJYO010000017">
    <property type="protein sequence ID" value="KAK1291302.1"/>
    <property type="molecule type" value="Genomic_DNA"/>
</dbReference>
<gene>
    <name evidence="1" type="ORF">QJS10_CPB17g00272</name>
</gene>
<name>A0AAV9CRY8_ACOCL</name>
<sequence length="550" mass="61423">MYNLLKEGMAKWRTVPRPVMETALNTHALRRHRVRHPLFLHGPRGSGKTSLILHRLLDSWNVGPHTTGYVDFAADRSPKPWASWSASAAPPADLADLRSRLESCLESMVDRGVRLGRIRSRDVFLALRKRHGIDSALRCIVSGDVKASSLSTLWSRAVLARGGAGGDDDDASMTMEERANVREAGASLRLAKEIMDMHSSWRAVAVAHLKRTGGVSSPLAHSSTDWPCLLLELLSSAAEMGIFQPKLVIDNIEVLRKATSTDESMVPAGMYHDSLLWRLVNLGMNETCLPNFGWTPKEAKMHLVPKFFSESEWPVIAEVLGPNPRHLSELYELIKSTYFGIVMEDSRGNIQDTVDAYLAYLQVNVVNPAMESALVILQKFASDARNGKIPVDRLLFGVSWRNLPRTEDPLVSLQWAKLQLMDYVQSLIKTGFGVNYLSDFSFEILDDPATVAMLEARAGTDTNELQGFSAISVASNYTWPELSSLDERVDYKWCRRCEPNSFDISKEVHCNQSVAGSLVKPWNWLIIMDNFANKGLRPVEGSIKICKLFQ</sequence>
<dbReference type="Proteomes" id="UP001180020">
    <property type="component" value="Unassembled WGS sequence"/>
</dbReference>
<reference evidence="1" key="2">
    <citation type="submission" date="2023-06" db="EMBL/GenBank/DDBJ databases">
        <authorList>
            <person name="Ma L."/>
            <person name="Liu K.-W."/>
            <person name="Li Z."/>
            <person name="Hsiao Y.-Y."/>
            <person name="Qi Y."/>
            <person name="Fu T."/>
            <person name="Tang G."/>
            <person name="Zhang D."/>
            <person name="Sun W.-H."/>
            <person name="Liu D.-K."/>
            <person name="Li Y."/>
            <person name="Chen G.-Z."/>
            <person name="Liu X.-D."/>
            <person name="Liao X.-Y."/>
            <person name="Jiang Y.-T."/>
            <person name="Yu X."/>
            <person name="Hao Y."/>
            <person name="Huang J."/>
            <person name="Zhao X.-W."/>
            <person name="Ke S."/>
            <person name="Chen Y.-Y."/>
            <person name="Wu W.-L."/>
            <person name="Hsu J.-L."/>
            <person name="Lin Y.-F."/>
            <person name="Huang M.-D."/>
            <person name="Li C.-Y."/>
            <person name="Huang L."/>
            <person name="Wang Z.-W."/>
            <person name="Zhao X."/>
            <person name="Zhong W.-Y."/>
            <person name="Peng D.-H."/>
            <person name="Ahmad S."/>
            <person name="Lan S."/>
            <person name="Zhang J.-S."/>
            <person name="Tsai W.-C."/>
            <person name="Van De Peer Y."/>
            <person name="Liu Z.-J."/>
        </authorList>
    </citation>
    <scope>NUCLEOTIDE SEQUENCE</scope>
    <source>
        <strain evidence="1">CP</strain>
        <tissue evidence="1">Leaves</tissue>
    </source>
</reference>
<accession>A0AAV9CRY8</accession>
<comment type="caution">
    <text evidence="1">The sequence shown here is derived from an EMBL/GenBank/DDBJ whole genome shotgun (WGS) entry which is preliminary data.</text>
</comment>
<proteinExistence type="predicted"/>
<reference evidence="1" key="1">
    <citation type="journal article" date="2023" name="Nat. Commun.">
        <title>Diploid and tetraploid genomes of Acorus and the evolution of monocots.</title>
        <authorList>
            <person name="Ma L."/>
            <person name="Liu K.W."/>
            <person name="Li Z."/>
            <person name="Hsiao Y.Y."/>
            <person name="Qi Y."/>
            <person name="Fu T."/>
            <person name="Tang G.D."/>
            <person name="Zhang D."/>
            <person name="Sun W.H."/>
            <person name="Liu D.K."/>
            <person name="Li Y."/>
            <person name="Chen G.Z."/>
            <person name="Liu X.D."/>
            <person name="Liao X.Y."/>
            <person name="Jiang Y.T."/>
            <person name="Yu X."/>
            <person name="Hao Y."/>
            <person name="Huang J."/>
            <person name="Zhao X.W."/>
            <person name="Ke S."/>
            <person name="Chen Y.Y."/>
            <person name="Wu W.L."/>
            <person name="Hsu J.L."/>
            <person name="Lin Y.F."/>
            <person name="Huang M.D."/>
            <person name="Li C.Y."/>
            <person name="Huang L."/>
            <person name="Wang Z.W."/>
            <person name="Zhao X."/>
            <person name="Zhong W.Y."/>
            <person name="Peng D.H."/>
            <person name="Ahmad S."/>
            <person name="Lan S."/>
            <person name="Zhang J.S."/>
            <person name="Tsai W.C."/>
            <person name="Van de Peer Y."/>
            <person name="Liu Z.J."/>
        </authorList>
    </citation>
    <scope>NUCLEOTIDE SEQUENCE</scope>
    <source>
        <strain evidence="1">CP</strain>
    </source>
</reference>
<protein>
    <submittedName>
        <fullName evidence="1">Uncharacterized protein</fullName>
    </submittedName>
</protein>
<evidence type="ECO:0000313" key="1">
    <source>
        <dbReference type="EMBL" id="KAK1291302.1"/>
    </source>
</evidence>
<keyword evidence="2" id="KW-1185">Reference proteome</keyword>
<evidence type="ECO:0000313" key="2">
    <source>
        <dbReference type="Proteomes" id="UP001180020"/>
    </source>
</evidence>
<dbReference type="AlphaFoldDB" id="A0AAV9CRY8"/>
<dbReference type="PANTHER" id="PTHR36017:SF1">
    <property type="entry name" value="EMBRYO DEFECTIVE 1381"/>
    <property type="match status" value="1"/>
</dbReference>
<organism evidence="1 2">
    <name type="scientific">Acorus calamus</name>
    <name type="common">Sweet flag</name>
    <dbReference type="NCBI Taxonomy" id="4465"/>
    <lineage>
        <taxon>Eukaryota</taxon>
        <taxon>Viridiplantae</taxon>
        <taxon>Streptophyta</taxon>
        <taxon>Embryophyta</taxon>
        <taxon>Tracheophyta</taxon>
        <taxon>Spermatophyta</taxon>
        <taxon>Magnoliopsida</taxon>
        <taxon>Liliopsida</taxon>
        <taxon>Acoraceae</taxon>
        <taxon>Acorus</taxon>
    </lineage>
</organism>
<dbReference type="PANTHER" id="PTHR36017">
    <property type="entry name" value="EMBRYO DEFECTIVE 1381"/>
    <property type="match status" value="1"/>
</dbReference>